<dbReference type="InterPro" id="IPR002594">
    <property type="entry name" value="GH12"/>
</dbReference>
<dbReference type="Proteomes" id="UP000310108">
    <property type="component" value="Unassembled WGS sequence"/>
</dbReference>
<gene>
    <name evidence="4" type="primary">xgeA</name>
    <name evidence="4" type="ORF">CTA1_7545</name>
</gene>
<dbReference type="InterPro" id="IPR013320">
    <property type="entry name" value="ConA-like_dom_sf"/>
</dbReference>
<keyword evidence="2" id="KW-0378">Hydrolase</keyword>
<keyword evidence="2" id="KW-0624">Polysaccharide degradation</keyword>
<dbReference type="GO" id="GO:0008810">
    <property type="term" value="F:cellulase activity"/>
    <property type="evidence" value="ECO:0007669"/>
    <property type="project" value="InterPro"/>
</dbReference>
<keyword evidence="3" id="KW-0812">Transmembrane</keyword>
<dbReference type="PANTHER" id="PTHR34002">
    <property type="entry name" value="BLR1656 PROTEIN"/>
    <property type="match status" value="1"/>
</dbReference>
<keyword evidence="3" id="KW-0472">Membrane</keyword>
<feature type="transmembrane region" description="Helical" evidence="3">
    <location>
        <begin position="80"/>
        <end position="104"/>
    </location>
</feature>
<keyword evidence="2" id="KW-0119">Carbohydrate metabolism</keyword>
<keyword evidence="3" id="KW-1133">Transmembrane helix</keyword>
<evidence type="ECO:0000256" key="3">
    <source>
        <dbReference type="SAM" id="Phobius"/>
    </source>
</evidence>
<sequence>MPFLGFRWVVNFVLLAVPIGVTLGILMGLDAGRSANGDKPLFTQPDNPGTIPKNNGITPMVSCDKAMGLHPLSKGQEYTLWGAVTFLAAVTGFVSLCSAGGGILNPILGPSSAFSDYNTPTQYADDFVLNLVNPNQWGWTEGTDGALCMNVTTFNNQTYATEFSAPEFYVTWRYPPGPPTQPVHAFPNIKVDGSVLPVSLASLTDVDVDVEWFYSVGNYTTGGTTASATVAAELAENETNTNCAIDMFLDDDKDKAKDSTQAKYEIMVWLGTFGAATQPIGLPAGAIATETINGTTFELFYGQNGNQQHVLTWMSTAPVAHFVGDLGPLFSRLISMDRADFPTSATYMGYMGLGSEALSATEVVTFHVTQLSIEIKASSASS</sequence>
<feature type="transmembrane region" description="Helical" evidence="3">
    <location>
        <begin position="6"/>
        <end position="29"/>
    </location>
</feature>
<dbReference type="Gene3D" id="2.60.120.180">
    <property type="match status" value="1"/>
</dbReference>
<dbReference type="PANTHER" id="PTHR34002:SF9">
    <property type="entry name" value="XYLOGLUCAN-SPECIFIC ENDO-BETA-1,4-GLUCANASE A"/>
    <property type="match status" value="1"/>
</dbReference>
<evidence type="ECO:0000313" key="5">
    <source>
        <dbReference type="Proteomes" id="UP000310108"/>
    </source>
</evidence>
<dbReference type="AlphaFoldDB" id="A0A4U6XQU5"/>
<dbReference type="Pfam" id="PF01670">
    <property type="entry name" value="Glyco_hydro_12"/>
    <property type="match status" value="1"/>
</dbReference>
<reference evidence="4 5" key="1">
    <citation type="journal article" date="2019" name="PLoS ONE">
        <title>Comparative genome analysis indicates high evolutionary potential of pathogenicity genes in Colletotrichum tanaceti.</title>
        <authorList>
            <person name="Lelwala R.V."/>
            <person name="Korhonen P.K."/>
            <person name="Young N.D."/>
            <person name="Scott J.B."/>
            <person name="Ades P.A."/>
            <person name="Gasser R.B."/>
            <person name="Taylor P.W.J."/>
        </authorList>
    </citation>
    <scope>NUCLEOTIDE SEQUENCE [LARGE SCALE GENOMIC DNA]</scope>
    <source>
        <strain evidence="4">BRIP57314</strain>
    </source>
</reference>
<dbReference type="STRING" id="1306861.A0A4U6XQU5"/>
<keyword evidence="2" id="KW-0326">Glycosidase</keyword>
<dbReference type="SUPFAM" id="SSF49899">
    <property type="entry name" value="Concanavalin A-like lectins/glucanases"/>
    <property type="match status" value="1"/>
</dbReference>
<organism evidence="4 5">
    <name type="scientific">Colletotrichum tanaceti</name>
    <dbReference type="NCBI Taxonomy" id="1306861"/>
    <lineage>
        <taxon>Eukaryota</taxon>
        <taxon>Fungi</taxon>
        <taxon>Dikarya</taxon>
        <taxon>Ascomycota</taxon>
        <taxon>Pezizomycotina</taxon>
        <taxon>Sordariomycetes</taxon>
        <taxon>Hypocreomycetidae</taxon>
        <taxon>Glomerellales</taxon>
        <taxon>Glomerellaceae</taxon>
        <taxon>Colletotrichum</taxon>
        <taxon>Colletotrichum destructivum species complex</taxon>
    </lineage>
</organism>
<protein>
    <submittedName>
        <fullName evidence="4">Xyloglucan-specific endo-beta-1,4-glucanase A</fullName>
    </submittedName>
</protein>
<dbReference type="GO" id="GO:0000272">
    <property type="term" value="P:polysaccharide catabolic process"/>
    <property type="evidence" value="ECO:0007669"/>
    <property type="project" value="UniProtKB-KW"/>
</dbReference>
<evidence type="ECO:0000256" key="2">
    <source>
        <dbReference type="RuleBase" id="RU361163"/>
    </source>
</evidence>
<comment type="caution">
    <text evidence="4">The sequence shown here is derived from an EMBL/GenBank/DDBJ whole genome shotgun (WGS) entry which is preliminary data.</text>
</comment>
<evidence type="ECO:0000313" key="4">
    <source>
        <dbReference type="EMBL" id="TKW58243.1"/>
    </source>
</evidence>
<comment type="similarity">
    <text evidence="1 2">Belongs to the glycosyl hydrolase 12 (cellulase H) family.</text>
</comment>
<evidence type="ECO:0000256" key="1">
    <source>
        <dbReference type="ARBA" id="ARBA00005519"/>
    </source>
</evidence>
<proteinExistence type="inferred from homology"/>
<keyword evidence="5" id="KW-1185">Reference proteome</keyword>
<dbReference type="InterPro" id="IPR013319">
    <property type="entry name" value="GH11/12"/>
</dbReference>
<dbReference type="EMBL" id="PJEX01000028">
    <property type="protein sequence ID" value="TKW58243.1"/>
    <property type="molecule type" value="Genomic_DNA"/>
</dbReference>
<accession>A0A4U6XQU5</accession>
<name>A0A4U6XQU5_9PEZI</name>